<feature type="compositionally biased region" description="Basic and acidic residues" evidence="1">
    <location>
        <begin position="90"/>
        <end position="101"/>
    </location>
</feature>
<comment type="caution">
    <text evidence="2">The sequence shown here is derived from an EMBL/GenBank/DDBJ whole genome shotgun (WGS) entry which is preliminary data.</text>
</comment>
<gene>
    <name evidence="2" type="ORF">EVAR_94718_1</name>
</gene>
<dbReference type="EMBL" id="BGZK01000234">
    <property type="protein sequence ID" value="GBP30538.1"/>
    <property type="molecule type" value="Genomic_DNA"/>
</dbReference>
<organism evidence="2 3">
    <name type="scientific">Eumeta variegata</name>
    <name type="common">Bagworm moth</name>
    <name type="synonym">Eumeta japonica</name>
    <dbReference type="NCBI Taxonomy" id="151549"/>
    <lineage>
        <taxon>Eukaryota</taxon>
        <taxon>Metazoa</taxon>
        <taxon>Ecdysozoa</taxon>
        <taxon>Arthropoda</taxon>
        <taxon>Hexapoda</taxon>
        <taxon>Insecta</taxon>
        <taxon>Pterygota</taxon>
        <taxon>Neoptera</taxon>
        <taxon>Endopterygota</taxon>
        <taxon>Lepidoptera</taxon>
        <taxon>Glossata</taxon>
        <taxon>Ditrysia</taxon>
        <taxon>Tineoidea</taxon>
        <taxon>Psychidae</taxon>
        <taxon>Oiketicinae</taxon>
        <taxon>Eumeta</taxon>
    </lineage>
</organism>
<accession>A0A4C1UVS6</accession>
<protein>
    <submittedName>
        <fullName evidence="2">Uncharacterized protein</fullName>
    </submittedName>
</protein>
<feature type="region of interest" description="Disordered" evidence="1">
    <location>
        <begin position="80"/>
        <end position="117"/>
    </location>
</feature>
<evidence type="ECO:0000313" key="2">
    <source>
        <dbReference type="EMBL" id="GBP30538.1"/>
    </source>
</evidence>
<keyword evidence="3" id="KW-1185">Reference proteome</keyword>
<evidence type="ECO:0000313" key="3">
    <source>
        <dbReference type="Proteomes" id="UP000299102"/>
    </source>
</evidence>
<name>A0A4C1UVS6_EUMVA</name>
<evidence type="ECO:0000256" key="1">
    <source>
        <dbReference type="SAM" id="MobiDB-lite"/>
    </source>
</evidence>
<dbReference type="Proteomes" id="UP000299102">
    <property type="component" value="Unassembled WGS sequence"/>
</dbReference>
<dbReference type="AlphaFoldDB" id="A0A4C1UVS6"/>
<reference evidence="2 3" key="1">
    <citation type="journal article" date="2019" name="Commun. Biol.">
        <title>The bagworm genome reveals a unique fibroin gene that provides high tensile strength.</title>
        <authorList>
            <person name="Kono N."/>
            <person name="Nakamura H."/>
            <person name="Ohtoshi R."/>
            <person name="Tomita M."/>
            <person name="Numata K."/>
            <person name="Arakawa K."/>
        </authorList>
    </citation>
    <scope>NUCLEOTIDE SEQUENCE [LARGE SCALE GENOMIC DNA]</scope>
</reference>
<proteinExistence type="predicted"/>
<sequence length="117" mass="12617">MQIAAVKVAGAPLRRRMPAAGRNLIRHAAINRLVLNVLNVHKCVDLLTTPAGLARRPGQVSLYESSERLSIFFSPASAPAAAFRQQPRVRGIESARDESSARADFTVSPGRRSEEGG</sequence>